<protein>
    <recommendedName>
        <fullName evidence="5">Glycosyltransferase</fullName>
    </recommendedName>
</protein>
<comment type="caution">
    <text evidence="3">The sequence shown here is derived from an EMBL/GenBank/DDBJ whole genome shotgun (WGS) entry which is preliminary data.</text>
</comment>
<sequence>MQKKIKVLHVQITENFGGIESLLTNIYENIDRTAYQFDFIATGTNQYQEKLKELGGRVYMMPSIRLFATYVRKFNSILNNNYDVVHFHKNSAANILPILLVKYHSSHPKIVVHSHNTYPSIHNIAFIYLHRINKYVISKLADKKVACSNAAAKWMFSDITDVQVINNGINTDKFTFSAEDRKKIREKYNIKGNDFILGTVGRFTEQKNYKMTINIFNEIKKNIPNSKLIIIGDGYLKENIITQVHQLKLEKDVLFLGIQLNVSPYLSAMDAFIMPSIYEGLGIAAVESQCEGLPTYISTNFPQEVNLTPLIRRFSLKTDLNTIALMIINSYKMVSRNELSAIKIKNSNYSLNNTVENFINLYQGILK</sequence>
<gene>
    <name evidence="3" type="ORF">DA796_08375</name>
</gene>
<dbReference type="PANTHER" id="PTHR45947:SF3">
    <property type="entry name" value="SULFOQUINOVOSYL TRANSFERASE SQD2"/>
    <property type="match status" value="1"/>
</dbReference>
<dbReference type="Proteomes" id="UP000241783">
    <property type="component" value="Unassembled WGS sequence"/>
</dbReference>
<organism evidence="3 4">
    <name type="scientific">Limosilactobacillus reuteri</name>
    <name type="common">Lactobacillus reuteri</name>
    <dbReference type="NCBI Taxonomy" id="1598"/>
    <lineage>
        <taxon>Bacteria</taxon>
        <taxon>Bacillati</taxon>
        <taxon>Bacillota</taxon>
        <taxon>Bacilli</taxon>
        <taxon>Lactobacillales</taxon>
        <taxon>Lactobacillaceae</taxon>
        <taxon>Limosilactobacillus</taxon>
    </lineage>
</organism>
<dbReference type="Gene3D" id="3.40.50.2000">
    <property type="entry name" value="Glycogen Phosphorylase B"/>
    <property type="match status" value="2"/>
</dbReference>
<feature type="domain" description="Glycosyltransferase subfamily 4-like N-terminal" evidence="2">
    <location>
        <begin position="16"/>
        <end position="173"/>
    </location>
</feature>
<dbReference type="PANTHER" id="PTHR45947">
    <property type="entry name" value="SULFOQUINOVOSYL TRANSFERASE SQD2"/>
    <property type="match status" value="1"/>
</dbReference>
<dbReference type="EMBL" id="PZQO01000024">
    <property type="protein sequence ID" value="PTM28303.1"/>
    <property type="molecule type" value="Genomic_DNA"/>
</dbReference>
<dbReference type="Pfam" id="PF13439">
    <property type="entry name" value="Glyco_transf_4"/>
    <property type="match status" value="1"/>
</dbReference>
<evidence type="ECO:0000259" key="2">
    <source>
        <dbReference type="Pfam" id="PF13439"/>
    </source>
</evidence>
<evidence type="ECO:0000259" key="1">
    <source>
        <dbReference type="Pfam" id="PF00534"/>
    </source>
</evidence>
<dbReference type="InterPro" id="IPR001296">
    <property type="entry name" value="Glyco_trans_1"/>
</dbReference>
<reference evidence="3 4" key="1">
    <citation type="submission" date="2018-03" db="EMBL/GenBank/DDBJ databases">
        <title>Genome Sequences of Lactobacillus sp. Isolates from Traditional Turkish Sourdough.</title>
        <authorList>
            <person name="Skory C.D."/>
            <person name="Dertli E."/>
        </authorList>
    </citation>
    <scope>NUCLEOTIDE SEQUENCE [LARGE SCALE GENOMIC DNA]</scope>
    <source>
        <strain evidence="3 4">E81</strain>
    </source>
</reference>
<evidence type="ECO:0008006" key="5">
    <source>
        <dbReference type="Google" id="ProtNLM"/>
    </source>
</evidence>
<evidence type="ECO:0000313" key="4">
    <source>
        <dbReference type="Proteomes" id="UP000241783"/>
    </source>
</evidence>
<dbReference type="InterPro" id="IPR028098">
    <property type="entry name" value="Glyco_trans_4-like_N"/>
</dbReference>
<accession>A0ABD6XEV0</accession>
<dbReference type="Pfam" id="PF00534">
    <property type="entry name" value="Glycos_transf_1"/>
    <property type="match status" value="1"/>
</dbReference>
<dbReference type="SUPFAM" id="SSF53756">
    <property type="entry name" value="UDP-Glycosyltransferase/glycogen phosphorylase"/>
    <property type="match status" value="1"/>
</dbReference>
<feature type="domain" description="Glycosyl transferase family 1" evidence="1">
    <location>
        <begin position="180"/>
        <end position="296"/>
    </location>
</feature>
<name>A0ABD6XEV0_LIMRT</name>
<dbReference type="InterPro" id="IPR050194">
    <property type="entry name" value="Glycosyltransferase_grp1"/>
</dbReference>
<proteinExistence type="predicted"/>
<dbReference type="AlphaFoldDB" id="A0ABD6XEV0"/>
<evidence type="ECO:0000313" key="3">
    <source>
        <dbReference type="EMBL" id="PTM28303.1"/>
    </source>
</evidence>
<dbReference type="RefSeq" id="WP_107690561.1">
    <property type="nucleotide sequence ID" value="NZ_PZQN01000021.1"/>
</dbReference>